<gene>
    <name evidence="23" type="ordered locus">TVNIR_0193</name>
</gene>
<dbReference type="PROSITE" id="PS50855">
    <property type="entry name" value="COX1"/>
    <property type="match status" value="1"/>
</dbReference>
<dbReference type="GO" id="GO:0005886">
    <property type="term" value="C:plasma membrane"/>
    <property type="evidence" value="ECO:0007669"/>
    <property type="project" value="UniProtKB-SubCell"/>
</dbReference>
<organism evidence="23 24">
    <name type="scientific">Thioalkalivibrio nitratireducens (strain DSM 14787 / UNIQEM 213 / ALEN2)</name>
    <dbReference type="NCBI Taxonomy" id="1255043"/>
    <lineage>
        <taxon>Bacteria</taxon>
        <taxon>Pseudomonadati</taxon>
        <taxon>Pseudomonadota</taxon>
        <taxon>Gammaproteobacteria</taxon>
        <taxon>Chromatiales</taxon>
        <taxon>Ectothiorhodospiraceae</taxon>
        <taxon>Thioalkalivibrio</taxon>
    </lineage>
</organism>
<comment type="subcellular location">
    <subcellularLocation>
        <location evidence="2">Cell membrane</location>
        <topology evidence="2">Multi-pass membrane protein</topology>
    </subcellularLocation>
</comment>
<keyword evidence="10 20" id="KW-0812">Transmembrane</keyword>
<evidence type="ECO:0000256" key="7">
    <source>
        <dbReference type="ARBA" id="ARBA00022475"/>
    </source>
</evidence>
<feature type="transmembrane region" description="Helical" evidence="21">
    <location>
        <begin position="222"/>
        <end position="244"/>
    </location>
</feature>
<dbReference type="Gene3D" id="1.20.210.10">
    <property type="entry name" value="Cytochrome c oxidase-like, subunit I domain"/>
    <property type="match status" value="1"/>
</dbReference>
<keyword evidence="12" id="KW-1278">Translocase</keyword>
<evidence type="ECO:0000256" key="10">
    <source>
        <dbReference type="ARBA" id="ARBA00022692"/>
    </source>
</evidence>
<keyword evidence="7" id="KW-1003">Cell membrane</keyword>
<dbReference type="KEGG" id="tni:TVNIR_0193"/>
<keyword evidence="24" id="KW-1185">Reference proteome</keyword>
<feature type="transmembrane region" description="Helical" evidence="21">
    <location>
        <begin position="78"/>
        <end position="98"/>
    </location>
</feature>
<protein>
    <recommendedName>
        <fullName evidence="5">cytochrome-c oxidase</fullName>
        <ecNumber evidence="5">7.1.1.9</ecNumber>
    </recommendedName>
</protein>
<dbReference type="InterPro" id="IPR023616">
    <property type="entry name" value="Cyt_c_oxase-like_su1_dom"/>
</dbReference>
<comment type="similarity">
    <text evidence="4 20">Belongs to the heme-copper respiratory oxidase family.</text>
</comment>
<feature type="binding site" description="axial binding residue" evidence="19">
    <location>
        <position position="366"/>
    </location>
    <ligand>
        <name>heme b</name>
        <dbReference type="ChEBI" id="CHEBI:60344"/>
        <label>1; low-spin</label>
    </ligand>
    <ligandPart>
        <name>Fe</name>
        <dbReference type="ChEBI" id="CHEBI:18248"/>
    </ligandPart>
</feature>
<comment type="cofactor">
    <cofactor evidence="1">
        <name>heme b</name>
        <dbReference type="ChEBI" id="CHEBI:60344"/>
    </cofactor>
</comment>
<evidence type="ECO:0000256" key="19">
    <source>
        <dbReference type="PIRSR" id="PIRSR604677-50"/>
    </source>
</evidence>
<evidence type="ECO:0000256" key="17">
    <source>
        <dbReference type="ARBA" id="ARBA00023136"/>
    </source>
</evidence>
<evidence type="ECO:0000256" key="16">
    <source>
        <dbReference type="ARBA" id="ARBA00023008"/>
    </source>
</evidence>
<keyword evidence="13 20" id="KW-0249">Electron transport</keyword>
<evidence type="ECO:0000256" key="20">
    <source>
        <dbReference type="RuleBase" id="RU000370"/>
    </source>
</evidence>
<dbReference type="HOGENOM" id="CLU_017702_3_4_6"/>
<dbReference type="Pfam" id="PF00115">
    <property type="entry name" value="COX1"/>
    <property type="match status" value="1"/>
</dbReference>
<feature type="transmembrane region" description="Helical" evidence="21">
    <location>
        <begin position="365"/>
        <end position="385"/>
    </location>
</feature>
<dbReference type="InterPro" id="IPR004677">
    <property type="entry name" value="Cyt_c_oxidase_cbb3_su1"/>
</dbReference>
<feature type="transmembrane region" description="Helical" evidence="21">
    <location>
        <begin position="256"/>
        <end position="275"/>
    </location>
</feature>
<keyword evidence="11 19" id="KW-0479">Metal-binding</keyword>
<feature type="binding site" evidence="19">
    <location>
        <position position="226"/>
    </location>
    <ligand>
        <name>Cu cation</name>
        <dbReference type="ChEBI" id="CHEBI:23378"/>
        <label>B</label>
    </ligand>
</feature>
<dbReference type="GO" id="GO:0004129">
    <property type="term" value="F:cytochrome-c oxidase activity"/>
    <property type="evidence" value="ECO:0007669"/>
    <property type="project" value="UniProtKB-EC"/>
</dbReference>
<comment type="pathway">
    <text evidence="3">Energy metabolism; oxidative phosphorylation.</text>
</comment>
<reference evidence="23" key="1">
    <citation type="submission" date="2015-12" db="EMBL/GenBank/DDBJ databases">
        <authorList>
            <person name="Tikhonova T.V."/>
            <person name="Pavlov A.R."/>
            <person name="Beletsky A.V."/>
            <person name="Mardanov A.V."/>
            <person name="Sorokin D.Y."/>
            <person name="Ravin N.V."/>
            <person name="Popov V.O."/>
        </authorList>
    </citation>
    <scope>NUCLEOTIDE SEQUENCE</scope>
    <source>
        <strain evidence="23">DSM 14787</strain>
    </source>
</reference>
<evidence type="ECO:0000313" key="24">
    <source>
        <dbReference type="Proteomes" id="UP000010809"/>
    </source>
</evidence>
<evidence type="ECO:0000256" key="9">
    <source>
        <dbReference type="ARBA" id="ARBA00022660"/>
    </source>
</evidence>
<dbReference type="GO" id="GO:0015990">
    <property type="term" value="P:electron transport coupled proton transport"/>
    <property type="evidence" value="ECO:0007669"/>
    <property type="project" value="TreeGrafter"/>
</dbReference>
<keyword evidence="6 20" id="KW-0813">Transport</keyword>
<evidence type="ECO:0000256" key="4">
    <source>
        <dbReference type="ARBA" id="ARBA00009578"/>
    </source>
</evidence>
<keyword evidence="17 21" id="KW-0472">Membrane</keyword>
<evidence type="ECO:0000256" key="5">
    <source>
        <dbReference type="ARBA" id="ARBA00012949"/>
    </source>
</evidence>
<evidence type="ECO:0000256" key="18">
    <source>
        <dbReference type="ARBA" id="ARBA00047816"/>
    </source>
</evidence>
<evidence type="ECO:0000256" key="12">
    <source>
        <dbReference type="ARBA" id="ARBA00022967"/>
    </source>
</evidence>
<feature type="binding site" description="axial binding residue" evidence="19">
    <location>
        <position position="364"/>
    </location>
    <ligand>
        <name>heme b</name>
        <dbReference type="ChEBI" id="CHEBI:60344"/>
        <label>2; high-spin</label>
    </ligand>
    <ligandPart>
        <name>Fe</name>
        <dbReference type="ChEBI" id="CHEBI:18248"/>
    </ligandPart>
</feature>
<comment type="cofactor">
    <cofactor evidence="19">
        <name>Cu(2+)</name>
        <dbReference type="ChEBI" id="CHEBI:29036"/>
    </cofactor>
    <text evidence="19">Binds 1 copper ion per subunit, denoted as copper B.</text>
</comment>
<accession>L0DQU2</accession>
<evidence type="ECO:0000259" key="22">
    <source>
        <dbReference type="PROSITE" id="PS50855"/>
    </source>
</evidence>
<name>L0DQU2_THIND</name>
<feature type="transmembrane region" description="Helical" evidence="21">
    <location>
        <begin position="34"/>
        <end position="58"/>
    </location>
</feature>
<feature type="transmembrane region" description="Helical" evidence="21">
    <location>
        <begin position="287"/>
        <end position="313"/>
    </location>
</feature>
<dbReference type="GO" id="GO:0046872">
    <property type="term" value="F:metal ion binding"/>
    <property type="evidence" value="ECO:0007669"/>
    <property type="project" value="UniProtKB-KW"/>
</dbReference>
<dbReference type="GO" id="GO:0006119">
    <property type="term" value="P:oxidative phosphorylation"/>
    <property type="evidence" value="ECO:0007669"/>
    <property type="project" value="UniProtKB-UniPathway"/>
</dbReference>
<dbReference type="InterPro" id="IPR036927">
    <property type="entry name" value="Cyt_c_oxase-like_su1_sf"/>
</dbReference>
<keyword evidence="8 19" id="KW-0349">Heme</keyword>
<keyword evidence="14 21" id="KW-1133">Transmembrane helix</keyword>
<feature type="transmembrane region" description="Helical" evidence="21">
    <location>
        <begin position="325"/>
        <end position="345"/>
    </location>
</feature>
<dbReference type="UniPathway" id="UPA00705"/>
<feature type="binding site" description="axial binding residue" evidence="19">
    <location>
        <position position="77"/>
    </location>
    <ligand>
        <name>heme b</name>
        <dbReference type="ChEBI" id="CHEBI:60344"/>
        <label>1; low-spin</label>
    </ligand>
    <ligandPart>
        <name>Fe</name>
        <dbReference type="ChEBI" id="CHEBI:18248"/>
    </ligandPart>
</feature>
<dbReference type="STRING" id="1255043.TVNIR_0193"/>
<evidence type="ECO:0000256" key="15">
    <source>
        <dbReference type="ARBA" id="ARBA00023004"/>
    </source>
</evidence>
<feature type="transmembrane region" description="Helical" evidence="21">
    <location>
        <begin position="143"/>
        <end position="163"/>
    </location>
</feature>
<comment type="cofactor">
    <cofactor evidence="19">
        <name>heme</name>
        <dbReference type="ChEBI" id="CHEBI:30413"/>
    </cofactor>
    <text evidence="19">Binds 2 heme groups per subunit, denoted as high- and low-spin.</text>
</comment>
<sequence>MEINMSETAATAGSVPASTAVPSEQYNYEIVKKFSIAAVIWGVLGMAAGVWIASQLAWPFLNFDIAQITFGRFRPVHTTLVIFGFGGNALFATSYYIVQRTCQTRLYGDKLALFTFYGWNLALVLGVITYMAGITQGREYAEFNWQIDILIAVVWVTYFWIYLMTLLRRSQPHIYVANWFFMAFILATALLHIFNNLQVPVSLTSPHSYSLFSGVQDAMTQWWYGHNAVGFFLTAAFLGMMYYFVPKQAGRPIYSYKLSIIHFWALVFLYMWVGAHHLHWTALPDWVSTLAATFSILLLLPSWGGMINGIMTLSGAWDKLRTDPIMLFLITALSFYGMSTFEGPMMSLKSVNALSHYTDWTVGHVHSGALGWVAMITFGSLYHLIPRLWNTQLFSLRLVYIHFFLATIGIVLYIVSMWVAGIGQGLMLRAFDQYGNLAYTFTESVVFLHKPYVVRAIGGGLFLLGMVIMAFNITVTILSAKRESRATEASRATAASAS</sequence>
<evidence type="ECO:0000313" key="23">
    <source>
        <dbReference type="EMBL" id="AGA31904.1"/>
    </source>
</evidence>
<dbReference type="EC" id="7.1.1.9" evidence="5"/>
<evidence type="ECO:0000256" key="2">
    <source>
        <dbReference type="ARBA" id="ARBA00004651"/>
    </source>
</evidence>
<feature type="binding site" evidence="19">
    <location>
        <position position="276"/>
    </location>
    <ligand>
        <name>Cu cation</name>
        <dbReference type="ChEBI" id="CHEBI:23378"/>
        <label>B</label>
    </ligand>
</feature>
<keyword evidence="23" id="KW-0560">Oxidoreductase</keyword>
<evidence type="ECO:0000256" key="13">
    <source>
        <dbReference type="ARBA" id="ARBA00022982"/>
    </source>
</evidence>
<evidence type="ECO:0000256" key="6">
    <source>
        <dbReference type="ARBA" id="ARBA00022448"/>
    </source>
</evidence>
<feature type="binding site" evidence="19">
    <location>
        <position position="277"/>
    </location>
    <ligand>
        <name>Cu cation</name>
        <dbReference type="ChEBI" id="CHEBI:23378"/>
        <label>B</label>
    </ligand>
</feature>
<feature type="transmembrane region" description="Helical" evidence="21">
    <location>
        <begin position="452"/>
        <end position="475"/>
    </location>
</feature>
<dbReference type="GO" id="GO:0020037">
    <property type="term" value="F:heme binding"/>
    <property type="evidence" value="ECO:0007669"/>
    <property type="project" value="InterPro"/>
</dbReference>
<dbReference type="PANTHER" id="PTHR10422:SF29">
    <property type="entry name" value="CYTOCHROME C OXIDASE SUBUNIT 1 HOMOLOG, BACTEROID"/>
    <property type="match status" value="1"/>
</dbReference>
<evidence type="ECO:0000256" key="14">
    <source>
        <dbReference type="ARBA" id="ARBA00022989"/>
    </source>
</evidence>
<dbReference type="EMBL" id="CP003989">
    <property type="protein sequence ID" value="AGA31904.1"/>
    <property type="molecule type" value="Genomic_DNA"/>
</dbReference>
<dbReference type="eggNOG" id="COG3278">
    <property type="taxonomic scope" value="Bacteria"/>
</dbReference>
<feature type="transmembrane region" description="Helical" evidence="21">
    <location>
        <begin position="110"/>
        <end position="131"/>
    </location>
</feature>
<dbReference type="PATRIC" id="fig|1255043.3.peg.193"/>
<dbReference type="InterPro" id="IPR023615">
    <property type="entry name" value="Cyt_c_Oxase_su1_BS"/>
</dbReference>
<comment type="catalytic activity">
    <reaction evidence="18">
        <text>4 Fe(II)-[cytochrome c] + O2 + 8 H(+)(in) = 4 Fe(III)-[cytochrome c] + 2 H2O + 4 H(+)(out)</text>
        <dbReference type="Rhea" id="RHEA:11436"/>
        <dbReference type="Rhea" id="RHEA-COMP:10350"/>
        <dbReference type="Rhea" id="RHEA-COMP:14399"/>
        <dbReference type="ChEBI" id="CHEBI:15377"/>
        <dbReference type="ChEBI" id="CHEBI:15378"/>
        <dbReference type="ChEBI" id="CHEBI:15379"/>
        <dbReference type="ChEBI" id="CHEBI:29033"/>
        <dbReference type="ChEBI" id="CHEBI:29034"/>
        <dbReference type="EC" id="7.1.1.9"/>
    </reaction>
</comment>
<keyword evidence="16" id="KW-0186">Copper</keyword>
<dbReference type="CDD" id="cd01661">
    <property type="entry name" value="cbb3_Oxidase_I"/>
    <property type="match status" value="1"/>
</dbReference>
<dbReference type="Proteomes" id="UP000010809">
    <property type="component" value="Chromosome"/>
</dbReference>
<evidence type="ECO:0000256" key="11">
    <source>
        <dbReference type="ARBA" id="ARBA00022723"/>
    </source>
</evidence>
<feature type="domain" description="Cytochrome oxidase subunit I profile" evidence="22">
    <location>
        <begin position="1"/>
        <end position="498"/>
    </location>
</feature>
<feature type="transmembrane region" description="Helical" evidence="21">
    <location>
        <begin position="397"/>
        <end position="419"/>
    </location>
</feature>
<keyword evidence="15 19" id="KW-0408">Iron</keyword>
<evidence type="ECO:0000256" key="3">
    <source>
        <dbReference type="ARBA" id="ARBA00004673"/>
    </source>
</evidence>
<dbReference type="AlphaFoldDB" id="L0DQU2"/>
<evidence type="ECO:0000256" key="21">
    <source>
        <dbReference type="SAM" id="Phobius"/>
    </source>
</evidence>
<dbReference type="GO" id="GO:0022904">
    <property type="term" value="P:respiratory electron transport chain"/>
    <property type="evidence" value="ECO:0007669"/>
    <property type="project" value="TreeGrafter"/>
</dbReference>
<evidence type="ECO:0000256" key="8">
    <source>
        <dbReference type="ARBA" id="ARBA00022617"/>
    </source>
</evidence>
<dbReference type="InterPro" id="IPR000883">
    <property type="entry name" value="Cyt_C_Oxase_1"/>
</dbReference>
<dbReference type="GO" id="GO:0016491">
    <property type="term" value="F:oxidoreductase activity"/>
    <property type="evidence" value="ECO:0007669"/>
    <property type="project" value="UniProtKB-KW"/>
</dbReference>
<dbReference type="FunFam" id="1.20.210.10:FF:000005">
    <property type="entry name" value="Cytochrome c oxidase, cbb3-type, subunit I"/>
    <property type="match status" value="1"/>
</dbReference>
<proteinExistence type="inferred from homology"/>
<evidence type="ECO:0000256" key="1">
    <source>
        <dbReference type="ARBA" id="ARBA00001970"/>
    </source>
</evidence>
<feature type="transmembrane region" description="Helical" evidence="21">
    <location>
        <begin position="175"/>
        <end position="194"/>
    </location>
</feature>
<dbReference type="PROSITE" id="PS00077">
    <property type="entry name" value="COX1_CUB"/>
    <property type="match status" value="1"/>
</dbReference>
<dbReference type="SUPFAM" id="SSF81442">
    <property type="entry name" value="Cytochrome c oxidase subunit I-like"/>
    <property type="match status" value="1"/>
</dbReference>
<dbReference type="PANTHER" id="PTHR10422">
    <property type="entry name" value="CYTOCHROME C OXIDASE SUBUNIT 1"/>
    <property type="match status" value="1"/>
</dbReference>
<keyword evidence="9 20" id="KW-0679">Respiratory chain</keyword>
<dbReference type="NCBIfam" id="TIGR00780">
    <property type="entry name" value="ccoN"/>
    <property type="match status" value="1"/>
</dbReference>